<accession>A0A7V3N5M3</accession>
<name>A0A7V3N5M3_UNCC3</name>
<proteinExistence type="predicted"/>
<comment type="caution">
    <text evidence="1">The sequence shown here is derived from an EMBL/GenBank/DDBJ whole genome shotgun (WGS) entry which is preliminary data.</text>
</comment>
<protein>
    <submittedName>
        <fullName evidence="1">Uncharacterized protein</fullName>
    </submittedName>
</protein>
<reference evidence="1" key="1">
    <citation type="journal article" date="2020" name="mSystems">
        <title>Genome- and Community-Level Interaction Insights into Carbon Utilization and Element Cycling Functions of Hydrothermarchaeota in Hydrothermal Sediment.</title>
        <authorList>
            <person name="Zhou Z."/>
            <person name="Liu Y."/>
            <person name="Xu W."/>
            <person name="Pan J."/>
            <person name="Luo Z.H."/>
            <person name="Li M."/>
        </authorList>
    </citation>
    <scope>NUCLEOTIDE SEQUENCE [LARGE SCALE GENOMIC DNA]</scope>
    <source>
        <strain evidence="1">SpSt-757</strain>
    </source>
</reference>
<dbReference type="EMBL" id="DTGG01000086">
    <property type="protein sequence ID" value="HFZ09027.1"/>
    <property type="molecule type" value="Genomic_DNA"/>
</dbReference>
<organism evidence="1">
    <name type="scientific">candidate division CPR3 bacterium</name>
    <dbReference type="NCBI Taxonomy" id="2268181"/>
    <lineage>
        <taxon>Bacteria</taxon>
        <taxon>Bacteria division CPR3</taxon>
    </lineage>
</organism>
<sequence length="90" mass="10448">MIVITIPNLLSPQSIYWMLTKGKSSEKYITHKKLKILMERAGLKYVKIKNFPYWLPSFLPAEWAVKISKSKLLNNLTIFCWLFSGIGLKS</sequence>
<evidence type="ECO:0000313" key="1">
    <source>
        <dbReference type="EMBL" id="HFZ09027.1"/>
    </source>
</evidence>
<gene>
    <name evidence="1" type="ORF">ENV41_02715</name>
</gene>
<dbReference type="AlphaFoldDB" id="A0A7V3N5M3"/>